<proteinExistence type="predicted"/>
<feature type="compositionally biased region" description="Basic and acidic residues" evidence="2">
    <location>
        <begin position="152"/>
        <end position="162"/>
    </location>
</feature>
<evidence type="ECO:0000313" key="3">
    <source>
        <dbReference type="EMBL" id="GBG85528.1"/>
    </source>
</evidence>
<feature type="region of interest" description="Disordered" evidence="2">
    <location>
        <begin position="1"/>
        <end position="55"/>
    </location>
</feature>
<dbReference type="Proteomes" id="UP000265515">
    <property type="component" value="Unassembled WGS sequence"/>
</dbReference>
<accession>A0A388LT71</accession>
<sequence length="264" mass="31097">MREYFAEMARERRVRREKEEMKEQNRREEEARTVKERRRLQREEERQQREAERGARLLRIIKGELMKEPEGNRESQVRRGKRVARVNEFGETVEEENERLRRTIAKQEDEGTDVEDEELRVLGLRAAELEIKEKRKRGPDLPIGNSPPMAAPEKRSNVRLSEEAKRDIEEFRTTSNGECGPSGVPRKIDLTIKHISASCRVGGKEKYEADCREFYDALTVEELKEVCRHEKIPYGKHEAAIRRLVIRRSSVAYDLAYNTEFVKT</sequence>
<dbReference type="Gramene" id="GBG85528">
    <property type="protein sequence ID" value="GBG85528"/>
    <property type="gene ID" value="CBR_g40166"/>
</dbReference>
<organism evidence="3 4">
    <name type="scientific">Chara braunii</name>
    <name type="common">Braun's stonewort</name>
    <dbReference type="NCBI Taxonomy" id="69332"/>
    <lineage>
        <taxon>Eukaryota</taxon>
        <taxon>Viridiplantae</taxon>
        <taxon>Streptophyta</taxon>
        <taxon>Charophyceae</taxon>
        <taxon>Charales</taxon>
        <taxon>Characeae</taxon>
        <taxon>Chara</taxon>
    </lineage>
</organism>
<name>A0A388LT71_CHABU</name>
<keyword evidence="1" id="KW-0175">Coiled coil</keyword>
<evidence type="ECO:0000256" key="1">
    <source>
        <dbReference type="SAM" id="Coils"/>
    </source>
</evidence>
<keyword evidence="4" id="KW-1185">Reference proteome</keyword>
<protein>
    <submittedName>
        <fullName evidence="3">Uncharacterized protein</fullName>
    </submittedName>
</protein>
<evidence type="ECO:0000313" key="4">
    <source>
        <dbReference type="Proteomes" id="UP000265515"/>
    </source>
</evidence>
<gene>
    <name evidence="3" type="ORF">CBR_g40166</name>
</gene>
<dbReference type="AlphaFoldDB" id="A0A388LT71"/>
<dbReference type="EMBL" id="BFEA01000522">
    <property type="protein sequence ID" value="GBG85528.1"/>
    <property type="molecule type" value="Genomic_DNA"/>
</dbReference>
<comment type="caution">
    <text evidence="3">The sequence shown here is derived from an EMBL/GenBank/DDBJ whole genome shotgun (WGS) entry which is preliminary data.</text>
</comment>
<feature type="compositionally biased region" description="Basic and acidic residues" evidence="2">
    <location>
        <begin position="1"/>
        <end position="34"/>
    </location>
</feature>
<reference evidence="3 4" key="1">
    <citation type="journal article" date="2018" name="Cell">
        <title>The Chara Genome: Secondary Complexity and Implications for Plant Terrestrialization.</title>
        <authorList>
            <person name="Nishiyama T."/>
            <person name="Sakayama H."/>
            <person name="Vries J.D."/>
            <person name="Buschmann H."/>
            <person name="Saint-Marcoux D."/>
            <person name="Ullrich K.K."/>
            <person name="Haas F.B."/>
            <person name="Vanderstraeten L."/>
            <person name="Becker D."/>
            <person name="Lang D."/>
            <person name="Vosolsobe S."/>
            <person name="Rombauts S."/>
            <person name="Wilhelmsson P.K.I."/>
            <person name="Janitza P."/>
            <person name="Kern R."/>
            <person name="Heyl A."/>
            <person name="Rumpler F."/>
            <person name="Villalobos L.I.A.C."/>
            <person name="Clay J.M."/>
            <person name="Skokan R."/>
            <person name="Toyoda A."/>
            <person name="Suzuki Y."/>
            <person name="Kagoshima H."/>
            <person name="Schijlen E."/>
            <person name="Tajeshwar N."/>
            <person name="Catarino B."/>
            <person name="Hetherington A.J."/>
            <person name="Saltykova A."/>
            <person name="Bonnot C."/>
            <person name="Breuninger H."/>
            <person name="Symeonidi A."/>
            <person name="Radhakrishnan G.V."/>
            <person name="Van Nieuwerburgh F."/>
            <person name="Deforce D."/>
            <person name="Chang C."/>
            <person name="Karol K.G."/>
            <person name="Hedrich R."/>
            <person name="Ulvskov P."/>
            <person name="Glockner G."/>
            <person name="Delwiche C.F."/>
            <person name="Petrasek J."/>
            <person name="Van de Peer Y."/>
            <person name="Friml J."/>
            <person name="Beilby M."/>
            <person name="Dolan L."/>
            <person name="Kohara Y."/>
            <person name="Sugano S."/>
            <person name="Fujiyama A."/>
            <person name="Delaux P.-M."/>
            <person name="Quint M."/>
            <person name="TheiBen G."/>
            <person name="Hagemann M."/>
            <person name="Harholt J."/>
            <person name="Dunand C."/>
            <person name="Zachgo S."/>
            <person name="Langdale J."/>
            <person name="Maumus F."/>
            <person name="Straeten D.V.D."/>
            <person name="Gould S.B."/>
            <person name="Rensing S.A."/>
        </authorList>
    </citation>
    <scope>NUCLEOTIDE SEQUENCE [LARGE SCALE GENOMIC DNA]</scope>
    <source>
        <strain evidence="3 4">S276</strain>
    </source>
</reference>
<evidence type="ECO:0000256" key="2">
    <source>
        <dbReference type="SAM" id="MobiDB-lite"/>
    </source>
</evidence>
<feature type="region of interest" description="Disordered" evidence="2">
    <location>
        <begin position="135"/>
        <end position="162"/>
    </location>
</feature>
<feature type="compositionally biased region" description="Basic and acidic residues" evidence="2">
    <location>
        <begin position="41"/>
        <end position="55"/>
    </location>
</feature>
<feature type="coiled-coil region" evidence="1">
    <location>
        <begin position="90"/>
        <end position="117"/>
    </location>
</feature>